<evidence type="ECO:0000256" key="1">
    <source>
        <dbReference type="SAM" id="Phobius"/>
    </source>
</evidence>
<comment type="caution">
    <text evidence="2">The sequence shown here is derived from an EMBL/GenBank/DDBJ whole genome shotgun (WGS) entry which is preliminary data.</text>
</comment>
<feature type="non-terminal residue" evidence="2">
    <location>
        <position position="1"/>
    </location>
</feature>
<keyword evidence="1" id="KW-0472">Membrane</keyword>
<feature type="transmembrane region" description="Helical" evidence="1">
    <location>
        <begin position="33"/>
        <end position="51"/>
    </location>
</feature>
<evidence type="ECO:0000313" key="3">
    <source>
        <dbReference type="Proteomes" id="UP000234323"/>
    </source>
</evidence>
<name>A0A2I1GA11_9GLOM</name>
<dbReference type="VEuPathDB" id="FungiDB:FUN_008797"/>
<organism evidence="2 3">
    <name type="scientific">Rhizophagus irregularis</name>
    <dbReference type="NCBI Taxonomy" id="588596"/>
    <lineage>
        <taxon>Eukaryota</taxon>
        <taxon>Fungi</taxon>
        <taxon>Fungi incertae sedis</taxon>
        <taxon>Mucoromycota</taxon>
        <taxon>Glomeromycotina</taxon>
        <taxon>Glomeromycetes</taxon>
        <taxon>Glomerales</taxon>
        <taxon>Glomeraceae</taxon>
        <taxon>Rhizophagus</taxon>
    </lineage>
</organism>
<protein>
    <submittedName>
        <fullName evidence="2">Uncharacterized protein</fullName>
    </submittedName>
</protein>
<keyword evidence="1" id="KW-1133">Transmembrane helix</keyword>
<accession>A0A2I1GA11</accession>
<dbReference type="Proteomes" id="UP000234323">
    <property type="component" value="Unassembled WGS sequence"/>
</dbReference>
<reference evidence="2 3" key="1">
    <citation type="submission" date="2015-10" db="EMBL/GenBank/DDBJ databases">
        <title>Genome analyses suggest a sexual origin of heterokaryosis in a supposedly ancient asexual fungus.</title>
        <authorList>
            <person name="Ropars J."/>
            <person name="Sedzielewska K."/>
            <person name="Noel J."/>
            <person name="Charron P."/>
            <person name="Farinelli L."/>
            <person name="Marton T."/>
            <person name="Kruger M."/>
            <person name="Pelin A."/>
            <person name="Brachmann A."/>
            <person name="Corradi N."/>
        </authorList>
    </citation>
    <scope>NUCLEOTIDE SEQUENCE [LARGE SCALE GENOMIC DNA]</scope>
    <source>
        <strain evidence="2 3">A4</strain>
    </source>
</reference>
<dbReference type="VEuPathDB" id="FungiDB:RhiirFUN_007586"/>
<keyword evidence="1" id="KW-0812">Transmembrane</keyword>
<proteinExistence type="predicted"/>
<dbReference type="EMBL" id="LLXI01000254">
    <property type="protein sequence ID" value="PKY43452.1"/>
    <property type="molecule type" value="Genomic_DNA"/>
</dbReference>
<dbReference type="AlphaFoldDB" id="A0A2I1GA11"/>
<gene>
    <name evidence="2" type="ORF">RhiirA4_398802</name>
</gene>
<dbReference type="VEuPathDB" id="FungiDB:RhiirA1_412536"/>
<keyword evidence="3" id="KW-1185">Reference proteome</keyword>
<evidence type="ECO:0000313" key="2">
    <source>
        <dbReference type="EMBL" id="PKY43452.1"/>
    </source>
</evidence>
<sequence>LLRMLTTINNYFSLMKYQSDISTSKSLEPWEKALFNSCIIVGITLLAYTTFAQSNNMFLTNFDTDFHSSLYL</sequence>